<feature type="transmembrane region" description="Helical" evidence="1">
    <location>
        <begin position="113"/>
        <end position="131"/>
    </location>
</feature>
<keyword evidence="1" id="KW-1133">Transmembrane helix</keyword>
<dbReference type="AlphaFoldDB" id="A0A6C0KG31"/>
<dbReference type="EMBL" id="MN740866">
    <property type="protein sequence ID" value="QHU15640.1"/>
    <property type="molecule type" value="Genomic_DNA"/>
</dbReference>
<feature type="transmembrane region" description="Helical" evidence="1">
    <location>
        <begin position="88"/>
        <end position="107"/>
    </location>
</feature>
<proteinExistence type="predicted"/>
<organism evidence="2">
    <name type="scientific">viral metagenome</name>
    <dbReference type="NCBI Taxonomy" id="1070528"/>
    <lineage>
        <taxon>unclassified sequences</taxon>
        <taxon>metagenomes</taxon>
        <taxon>organismal metagenomes</taxon>
    </lineage>
</organism>
<dbReference type="SUPFAM" id="SSF103481">
    <property type="entry name" value="Multidrug resistance efflux transporter EmrE"/>
    <property type="match status" value="1"/>
</dbReference>
<feature type="transmembrane region" description="Helical" evidence="1">
    <location>
        <begin position="48"/>
        <end position="68"/>
    </location>
</feature>
<evidence type="ECO:0000256" key="1">
    <source>
        <dbReference type="SAM" id="Phobius"/>
    </source>
</evidence>
<name>A0A6C0KG31_9ZZZZ</name>
<evidence type="ECO:0008006" key="3">
    <source>
        <dbReference type="Google" id="ProtNLM"/>
    </source>
</evidence>
<feature type="transmembrane region" description="Helical" evidence="1">
    <location>
        <begin position="21"/>
        <end position="42"/>
    </location>
</feature>
<sequence length="133" mass="14608">MVKTKKPDILDRFIGSIDWKWGSFSMLPIIFGTVMAILDLVMMGSVKMIHGGTLSASIGIPISVGIYAMEPLLFLKAMNYEGMAVMNLIWNLMSDVLVTLQAVLIFGETIKGIRWVAVGMAIVSLSIFAYTDD</sequence>
<accession>A0A6C0KG31</accession>
<protein>
    <recommendedName>
        <fullName evidence="3">EamA domain-containing protein</fullName>
    </recommendedName>
</protein>
<reference evidence="2" key="1">
    <citation type="journal article" date="2020" name="Nature">
        <title>Giant virus diversity and host interactions through global metagenomics.</title>
        <authorList>
            <person name="Schulz F."/>
            <person name="Roux S."/>
            <person name="Paez-Espino D."/>
            <person name="Jungbluth S."/>
            <person name="Walsh D.A."/>
            <person name="Denef V.J."/>
            <person name="McMahon K.D."/>
            <person name="Konstantinidis K.T."/>
            <person name="Eloe-Fadrosh E.A."/>
            <person name="Kyrpides N.C."/>
            <person name="Woyke T."/>
        </authorList>
    </citation>
    <scope>NUCLEOTIDE SEQUENCE</scope>
    <source>
        <strain evidence="2">GVMAG-S-3300002307-41</strain>
    </source>
</reference>
<keyword evidence="1" id="KW-0812">Transmembrane</keyword>
<dbReference type="InterPro" id="IPR037185">
    <property type="entry name" value="EmrE-like"/>
</dbReference>
<evidence type="ECO:0000313" key="2">
    <source>
        <dbReference type="EMBL" id="QHU15640.1"/>
    </source>
</evidence>
<keyword evidence="1" id="KW-0472">Membrane</keyword>